<name>A0ABY3U5C0_9MYCO</name>
<evidence type="ECO:0000256" key="1">
    <source>
        <dbReference type="SAM" id="SignalP"/>
    </source>
</evidence>
<keyword evidence="4" id="KW-1185">Reference proteome</keyword>
<dbReference type="InterPro" id="IPR036249">
    <property type="entry name" value="Thioredoxin-like_sf"/>
</dbReference>
<gene>
    <name evidence="3" type="ORF">MIU77_15335</name>
</gene>
<dbReference type="PROSITE" id="PS51352">
    <property type="entry name" value="THIOREDOXIN_2"/>
    <property type="match status" value="1"/>
</dbReference>
<reference evidence="3" key="1">
    <citation type="submission" date="2022-08" db="EMBL/GenBank/DDBJ databases">
        <title>Complete genome sequence of 14 non-tuberculosis mycobacteria type-strains.</title>
        <authorList>
            <person name="Igarashi Y."/>
            <person name="Osugi A."/>
            <person name="Mitarai S."/>
        </authorList>
    </citation>
    <scope>NUCLEOTIDE SEQUENCE</scope>
    <source>
        <strain evidence="3">DSM 45575</strain>
    </source>
</reference>
<dbReference type="SUPFAM" id="SSF52833">
    <property type="entry name" value="Thioredoxin-like"/>
    <property type="match status" value="1"/>
</dbReference>
<accession>A0ABY3U5C0</accession>
<dbReference type="Gene3D" id="3.40.30.10">
    <property type="entry name" value="Glutaredoxin"/>
    <property type="match status" value="1"/>
</dbReference>
<feature type="signal peptide" evidence="1">
    <location>
        <begin position="1"/>
        <end position="17"/>
    </location>
</feature>
<dbReference type="InterPro" id="IPR013740">
    <property type="entry name" value="Redoxin"/>
</dbReference>
<evidence type="ECO:0000313" key="3">
    <source>
        <dbReference type="EMBL" id="ULN54708.1"/>
    </source>
</evidence>
<dbReference type="PANTHER" id="PTHR42852:SF17">
    <property type="entry name" value="THIOREDOXIN-LIKE PROTEIN HI_1115"/>
    <property type="match status" value="1"/>
</dbReference>
<proteinExistence type="predicted"/>
<sequence length="161" mass="16843">MAALLGALIVLAGCGSAAENPATSAEGPPQLQFQATTLDGDEFDGAGLRGTPAVFWFWAPWCPTCQREAPMVGAAADAHPAVTFVGVASASQPPAMREFVEKYSLQHLTQLADTDGTVWKKFGVTQQPAFAFLTADGELSMVKGELSEDELAQRIAALTGS</sequence>
<feature type="domain" description="Thioredoxin" evidence="2">
    <location>
        <begin position="24"/>
        <end position="160"/>
    </location>
</feature>
<dbReference type="InterPro" id="IPR050553">
    <property type="entry name" value="Thioredoxin_ResA/DsbE_sf"/>
</dbReference>
<feature type="chain" id="PRO_5047154101" evidence="1">
    <location>
        <begin position="18"/>
        <end position="161"/>
    </location>
</feature>
<dbReference type="InterPro" id="IPR013766">
    <property type="entry name" value="Thioredoxin_domain"/>
</dbReference>
<organism evidence="3 4">
    <name type="scientific">Mycolicibacillus parakoreensis</name>
    <dbReference type="NCBI Taxonomy" id="1069221"/>
    <lineage>
        <taxon>Bacteria</taxon>
        <taxon>Bacillati</taxon>
        <taxon>Actinomycetota</taxon>
        <taxon>Actinomycetes</taxon>
        <taxon>Mycobacteriales</taxon>
        <taxon>Mycobacteriaceae</taxon>
        <taxon>Mycolicibacillus</taxon>
    </lineage>
</organism>
<dbReference type="Pfam" id="PF08534">
    <property type="entry name" value="Redoxin"/>
    <property type="match status" value="1"/>
</dbReference>
<evidence type="ECO:0000313" key="4">
    <source>
        <dbReference type="Proteomes" id="UP001055200"/>
    </source>
</evidence>
<evidence type="ECO:0000259" key="2">
    <source>
        <dbReference type="PROSITE" id="PS51352"/>
    </source>
</evidence>
<dbReference type="EMBL" id="CP092365">
    <property type="protein sequence ID" value="ULN54708.1"/>
    <property type="molecule type" value="Genomic_DNA"/>
</dbReference>
<keyword evidence="1" id="KW-0732">Signal</keyword>
<dbReference type="Proteomes" id="UP001055200">
    <property type="component" value="Chromosome"/>
</dbReference>
<dbReference type="PANTHER" id="PTHR42852">
    <property type="entry name" value="THIOL:DISULFIDE INTERCHANGE PROTEIN DSBE"/>
    <property type="match status" value="1"/>
</dbReference>
<protein>
    <submittedName>
        <fullName evidence="3">Redoxin family protein</fullName>
    </submittedName>
</protein>